<protein>
    <submittedName>
        <fullName evidence="1">Uncharacterized protein</fullName>
    </submittedName>
</protein>
<name>A0ABQ3MRL3_9PSEU</name>
<proteinExistence type="predicted"/>
<accession>A0ABQ3MRL3</accession>
<dbReference type="EMBL" id="BNAR01000018">
    <property type="protein sequence ID" value="GHH57648.1"/>
    <property type="molecule type" value="Genomic_DNA"/>
</dbReference>
<evidence type="ECO:0000313" key="2">
    <source>
        <dbReference type="Proteomes" id="UP000605568"/>
    </source>
</evidence>
<keyword evidence="2" id="KW-1185">Reference proteome</keyword>
<evidence type="ECO:0000313" key="1">
    <source>
        <dbReference type="EMBL" id="GHH57648.1"/>
    </source>
</evidence>
<organism evidence="1 2">
    <name type="scientific">Lentzea cavernae</name>
    <dbReference type="NCBI Taxonomy" id="2020703"/>
    <lineage>
        <taxon>Bacteria</taxon>
        <taxon>Bacillati</taxon>
        <taxon>Actinomycetota</taxon>
        <taxon>Actinomycetes</taxon>
        <taxon>Pseudonocardiales</taxon>
        <taxon>Pseudonocardiaceae</taxon>
        <taxon>Lentzea</taxon>
    </lineage>
</organism>
<dbReference type="RefSeq" id="WP_191304390.1">
    <property type="nucleotide sequence ID" value="NZ_BNAR01000018.1"/>
</dbReference>
<comment type="caution">
    <text evidence="1">The sequence shown here is derived from an EMBL/GenBank/DDBJ whole genome shotgun (WGS) entry which is preliminary data.</text>
</comment>
<dbReference type="Proteomes" id="UP000605568">
    <property type="component" value="Unassembled WGS sequence"/>
</dbReference>
<reference evidence="2" key="1">
    <citation type="journal article" date="2019" name="Int. J. Syst. Evol. Microbiol.">
        <title>The Global Catalogue of Microorganisms (GCM) 10K type strain sequencing project: providing services to taxonomists for standard genome sequencing and annotation.</title>
        <authorList>
            <consortium name="The Broad Institute Genomics Platform"/>
            <consortium name="The Broad Institute Genome Sequencing Center for Infectious Disease"/>
            <person name="Wu L."/>
            <person name="Ma J."/>
        </authorList>
    </citation>
    <scope>NUCLEOTIDE SEQUENCE [LARGE SCALE GENOMIC DNA]</scope>
    <source>
        <strain evidence="2">CGMCC 4.7367</strain>
    </source>
</reference>
<gene>
    <name evidence="1" type="ORF">GCM10017774_77520</name>
</gene>
<sequence length="140" mass="15834">MKPLQTYKMEAWLGDDHGLTDDQVEQLRQISDEIYARYCTPDPDGDDPEMEEADLAQASQEERDVALQTAYRLLLGDEGVIAELTRDRAAARREEARAAAGLRQAALMVIEPGTRHDRSEAAFARRVGVDRMTMRKWLGK</sequence>